<comment type="caution">
    <text evidence="1">The sequence shown here is derived from an EMBL/GenBank/DDBJ whole genome shotgun (WGS) entry which is preliminary data.</text>
</comment>
<dbReference type="EMBL" id="JASBWR010000023">
    <property type="protein sequence ID" value="KAJ9107908.1"/>
    <property type="molecule type" value="Genomic_DNA"/>
</dbReference>
<gene>
    <name evidence="1" type="ORF">QFC19_002651</name>
</gene>
<evidence type="ECO:0000313" key="1">
    <source>
        <dbReference type="EMBL" id="KAJ9107908.1"/>
    </source>
</evidence>
<proteinExistence type="predicted"/>
<protein>
    <submittedName>
        <fullName evidence="1">Uncharacterized protein</fullName>
    </submittedName>
</protein>
<evidence type="ECO:0000313" key="2">
    <source>
        <dbReference type="Proteomes" id="UP001241377"/>
    </source>
</evidence>
<reference evidence="1" key="1">
    <citation type="submission" date="2023-04" db="EMBL/GenBank/DDBJ databases">
        <title>Draft Genome sequencing of Naganishia species isolated from polar environments using Oxford Nanopore Technology.</title>
        <authorList>
            <person name="Leo P."/>
            <person name="Venkateswaran K."/>
        </authorList>
    </citation>
    <scope>NUCLEOTIDE SEQUENCE</scope>
    <source>
        <strain evidence="1">MNA-CCFEE 5261</strain>
    </source>
</reference>
<organism evidence="1 2">
    <name type="scientific">Naganishia cerealis</name>
    <dbReference type="NCBI Taxonomy" id="610337"/>
    <lineage>
        <taxon>Eukaryota</taxon>
        <taxon>Fungi</taxon>
        <taxon>Dikarya</taxon>
        <taxon>Basidiomycota</taxon>
        <taxon>Agaricomycotina</taxon>
        <taxon>Tremellomycetes</taxon>
        <taxon>Filobasidiales</taxon>
        <taxon>Filobasidiaceae</taxon>
        <taxon>Naganishia</taxon>
    </lineage>
</organism>
<sequence>MSSFSQSFQRRDAAAQVNSEILERPAELISTKPSPNFKILCRLFESLRDKPQKRKEQITSMIQQWRDNVGLDLYPFFRLLLPERDRERATYGLKETALAKCYVEVLGLDPKSEAGHRLIHWKQPRPGDEATGDFPSVCYEAIKSRKSTTEKGGLTVDGVNILLDKLHTCRDRKDHIKIVNMMMHELSPEEQRWLIRIILKDLKAGVREKTVLSAFHPQAIELFNVSSDLKRVCWTLWDRHSRLNEKDSEVTIMRAFLPQLCKRLGSTDLNTVVKMMSNKPFLIEEKLDGERIQLHKKGDEYMYYSRKGHIYSYLYGEHVGTGTLTPYIHEAFGKNVRNCILDGEMLVWDPLLGKYLAFGSLKSAALDTSQQEDAPRPCFKVFDILMLNDTCLTSYTLRTRREVLYSKKGEHRVFEPVQGRLEMADLWEGRDASDIKDRLEWVMENRGEGLVVKNPLAPYELNGRSEQWVKVKPEYADELGENLDVFVLGGWWGSGKRGGKISSLLFGLRNEQEKEYEGQEPTFTTFGRVAGGLSFADHKWLQDQHGHHFKPFDRENPPSWIKFGPVGLDDKPDVYIEPDHSFVIEVKASEITPADGNFAAGLTVRFPRVKYIRHDRASKAGHATQEGDDENAEEEKIWDAWDSLSLQELIEFNNQRLERRYEPSQPRWRYCAKERSKHDSLVFQVATVSSSHAGQQVSSSVERDIFHGEMFYIARGTKAFDKKHLEQLVHKNGGDYCQKRTDNNEAIVISSIDTSCLSFSHGLEANATMFALVPDRWLLFANEETRSSKDYHVSWKTRDSPSEDEHDQMTVDEPMEEDTEKADDESDHSDRRRKHAYIPPEDIELGDKWTLRNVKTDIVPEEPDSEPESIPASLSVRVSPEYGSDAAEPTHSEETGDESLQSRFVADELPSIAFAKSIDASTQKVADGSITLRATPQYQDSSVRKNPSDIPVSPCRDEPTSKMGETNADSDYDEFRENGGKITENLYDPKLTHIICSSSARYKALVRETAE</sequence>
<dbReference type="Proteomes" id="UP001241377">
    <property type="component" value="Unassembled WGS sequence"/>
</dbReference>
<keyword evidence="2" id="KW-1185">Reference proteome</keyword>
<accession>A0ACC2W8Y8</accession>
<name>A0ACC2W8Y8_9TREE</name>